<keyword evidence="12" id="KW-0472">Membrane</keyword>
<protein>
    <recommendedName>
        <fullName evidence="4">RING-type E3 ubiquitin transferase</fullName>
        <ecNumber evidence="4">2.3.2.27</ecNumber>
    </recommendedName>
</protein>
<reference evidence="16" key="1">
    <citation type="journal article" date="2017" name="Nat. Commun.">
        <title>The asparagus genome sheds light on the origin and evolution of a young Y chromosome.</title>
        <authorList>
            <person name="Harkess A."/>
            <person name="Zhou J."/>
            <person name="Xu C."/>
            <person name="Bowers J.E."/>
            <person name="Van der Hulst R."/>
            <person name="Ayyampalayam S."/>
            <person name="Mercati F."/>
            <person name="Riccardi P."/>
            <person name="McKain M.R."/>
            <person name="Kakrana A."/>
            <person name="Tang H."/>
            <person name="Ray J."/>
            <person name="Groenendijk J."/>
            <person name="Arikit S."/>
            <person name="Mathioni S.M."/>
            <person name="Nakano M."/>
            <person name="Shan H."/>
            <person name="Telgmann-Rauber A."/>
            <person name="Kanno A."/>
            <person name="Yue Z."/>
            <person name="Chen H."/>
            <person name="Li W."/>
            <person name="Chen Y."/>
            <person name="Xu X."/>
            <person name="Zhang Y."/>
            <person name="Luo S."/>
            <person name="Chen H."/>
            <person name="Gao J."/>
            <person name="Mao Z."/>
            <person name="Pires J.C."/>
            <person name="Luo M."/>
            <person name="Kudrna D."/>
            <person name="Wing R.A."/>
            <person name="Meyers B.C."/>
            <person name="Yi K."/>
            <person name="Kong H."/>
            <person name="Lavrijsen P."/>
            <person name="Sunseri F."/>
            <person name="Falavigna A."/>
            <person name="Ye Y."/>
            <person name="Leebens-Mack J.H."/>
            <person name="Chen G."/>
        </authorList>
    </citation>
    <scope>NUCLEOTIDE SEQUENCE [LARGE SCALE GENOMIC DNA]</scope>
    <source>
        <strain evidence="16">cv. DH0086</strain>
    </source>
</reference>
<dbReference type="SUPFAM" id="SSF57850">
    <property type="entry name" value="RING/U-box"/>
    <property type="match status" value="1"/>
</dbReference>
<evidence type="ECO:0000256" key="12">
    <source>
        <dbReference type="ARBA" id="ARBA00023136"/>
    </source>
</evidence>
<dbReference type="Gramene" id="ONK64187">
    <property type="protein sequence ID" value="ONK64187"/>
    <property type="gene ID" value="A4U43_C07F23010"/>
</dbReference>
<evidence type="ECO:0000256" key="2">
    <source>
        <dbReference type="ARBA" id="ARBA00004141"/>
    </source>
</evidence>
<evidence type="ECO:0000256" key="1">
    <source>
        <dbReference type="ARBA" id="ARBA00000900"/>
    </source>
</evidence>
<evidence type="ECO:0000256" key="10">
    <source>
        <dbReference type="ARBA" id="ARBA00022833"/>
    </source>
</evidence>
<evidence type="ECO:0000256" key="6">
    <source>
        <dbReference type="ARBA" id="ARBA00022692"/>
    </source>
</evidence>
<evidence type="ECO:0000256" key="4">
    <source>
        <dbReference type="ARBA" id="ARBA00012483"/>
    </source>
</evidence>
<keyword evidence="9" id="KW-0833">Ubl conjugation pathway</keyword>
<keyword evidence="5" id="KW-0808">Transferase</keyword>
<evidence type="ECO:0000256" key="9">
    <source>
        <dbReference type="ARBA" id="ARBA00022786"/>
    </source>
</evidence>
<evidence type="ECO:0000313" key="15">
    <source>
        <dbReference type="EMBL" id="ONK64187.1"/>
    </source>
</evidence>
<organism evidence="15 16">
    <name type="scientific">Asparagus officinalis</name>
    <name type="common">Garden asparagus</name>
    <dbReference type="NCBI Taxonomy" id="4686"/>
    <lineage>
        <taxon>Eukaryota</taxon>
        <taxon>Viridiplantae</taxon>
        <taxon>Streptophyta</taxon>
        <taxon>Embryophyta</taxon>
        <taxon>Tracheophyta</taxon>
        <taxon>Spermatophyta</taxon>
        <taxon>Magnoliopsida</taxon>
        <taxon>Liliopsida</taxon>
        <taxon>Asparagales</taxon>
        <taxon>Asparagaceae</taxon>
        <taxon>Asparagoideae</taxon>
        <taxon>Asparagus</taxon>
    </lineage>
</organism>
<comment type="pathway">
    <text evidence="3">Protein modification; protein ubiquitination.</text>
</comment>
<keyword evidence="11" id="KW-1133">Transmembrane helix</keyword>
<name>A0A5P1EG50_ASPOF</name>
<feature type="domain" description="RING-type" evidence="14">
    <location>
        <begin position="115"/>
        <end position="155"/>
    </location>
</feature>
<keyword evidence="8 13" id="KW-0863">Zinc-finger</keyword>
<comment type="subcellular location">
    <subcellularLocation>
        <location evidence="2">Membrane</location>
        <topology evidence="2">Multi-pass membrane protein</topology>
    </subcellularLocation>
</comment>
<dbReference type="GO" id="GO:0061630">
    <property type="term" value="F:ubiquitin protein ligase activity"/>
    <property type="evidence" value="ECO:0007669"/>
    <property type="project" value="UniProtKB-EC"/>
</dbReference>
<dbReference type="PANTHER" id="PTHR45977:SF4">
    <property type="entry name" value="RING-TYPE DOMAIN-CONTAINING PROTEIN"/>
    <property type="match status" value="1"/>
</dbReference>
<dbReference type="EC" id="2.3.2.27" evidence="4"/>
<dbReference type="GO" id="GO:0006511">
    <property type="term" value="P:ubiquitin-dependent protein catabolic process"/>
    <property type="evidence" value="ECO:0007669"/>
    <property type="project" value="TreeGrafter"/>
</dbReference>
<dbReference type="Pfam" id="PF12678">
    <property type="entry name" value="zf-rbx1"/>
    <property type="match status" value="1"/>
</dbReference>
<evidence type="ECO:0000256" key="13">
    <source>
        <dbReference type="PROSITE-ProRule" id="PRU00175"/>
    </source>
</evidence>
<dbReference type="AlphaFoldDB" id="A0A5P1EG50"/>
<evidence type="ECO:0000256" key="11">
    <source>
        <dbReference type="ARBA" id="ARBA00022989"/>
    </source>
</evidence>
<keyword evidence="7" id="KW-0479">Metal-binding</keyword>
<dbReference type="Proteomes" id="UP000243459">
    <property type="component" value="Chromosome 7"/>
</dbReference>
<keyword evidence="10" id="KW-0862">Zinc</keyword>
<accession>A0A5P1EG50</accession>
<dbReference type="PROSITE" id="PS50089">
    <property type="entry name" value="ZF_RING_2"/>
    <property type="match status" value="1"/>
</dbReference>
<dbReference type="GO" id="GO:0008270">
    <property type="term" value="F:zinc ion binding"/>
    <property type="evidence" value="ECO:0007669"/>
    <property type="project" value="UniProtKB-KW"/>
</dbReference>
<dbReference type="EMBL" id="CM007387">
    <property type="protein sequence ID" value="ONK64187.1"/>
    <property type="molecule type" value="Genomic_DNA"/>
</dbReference>
<dbReference type="GO" id="GO:0016567">
    <property type="term" value="P:protein ubiquitination"/>
    <property type="evidence" value="ECO:0007669"/>
    <property type="project" value="TreeGrafter"/>
</dbReference>
<evidence type="ECO:0000259" key="14">
    <source>
        <dbReference type="PROSITE" id="PS50089"/>
    </source>
</evidence>
<proteinExistence type="predicted"/>
<dbReference type="InterPro" id="IPR001841">
    <property type="entry name" value="Znf_RING"/>
</dbReference>
<dbReference type="InterPro" id="IPR024766">
    <property type="entry name" value="Znf_RING_H2"/>
</dbReference>
<gene>
    <name evidence="15" type="ORF">A4U43_C07F23010</name>
</gene>
<sequence>MNTEAFVQWIETLQHQLSFRESILMIYCQTQGVRECFSNQCDSIIQELEVLKQSALSAPTRRDHQVPANLSESHYRLSTDIRELIAFSAQESLIEGGYVDPQVVTKADVELGNCCMKCGGQFVEGESSGTLVCTHTFHLHCITRWLEVQAKCPFCALSV</sequence>
<evidence type="ECO:0000256" key="3">
    <source>
        <dbReference type="ARBA" id="ARBA00004906"/>
    </source>
</evidence>
<dbReference type="PANTHER" id="PTHR45977">
    <property type="entry name" value="TARGET OF ERK KINASE MPK-1"/>
    <property type="match status" value="1"/>
</dbReference>
<keyword evidence="6" id="KW-0812">Transmembrane</keyword>
<dbReference type="Gene3D" id="3.30.40.10">
    <property type="entry name" value="Zinc/RING finger domain, C3HC4 (zinc finger)"/>
    <property type="match status" value="1"/>
</dbReference>
<evidence type="ECO:0000256" key="8">
    <source>
        <dbReference type="ARBA" id="ARBA00022771"/>
    </source>
</evidence>
<comment type="catalytic activity">
    <reaction evidence="1">
        <text>S-ubiquitinyl-[E2 ubiquitin-conjugating enzyme]-L-cysteine + [acceptor protein]-L-lysine = [E2 ubiquitin-conjugating enzyme]-L-cysteine + N(6)-ubiquitinyl-[acceptor protein]-L-lysine.</text>
        <dbReference type="EC" id="2.3.2.27"/>
    </reaction>
</comment>
<evidence type="ECO:0000256" key="5">
    <source>
        <dbReference type="ARBA" id="ARBA00022679"/>
    </source>
</evidence>
<evidence type="ECO:0000256" key="7">
    <source>
        <dbReference type="ARBA" id="ARBA00022723"/>
    </source>
</evidence>
<dbReference type="GO" id="GO:0016020">
    <property type="term" value="C:membrane"/>
    <property type="evidence" value="ECO:0007669"/>
    <property type="project" value="UniProtKB-SubCell"/>
</dbReference>
<evidence type="ECO:0000313" key="16">
    <source>
        <dbReference type="Proteomes" id="UP000243459"/>
    </source>
</evidence>
<dbReference type="InterPro" id="IPR013083">
    <property type="entry name" value="Znf_RING/FYVE/PHD"/>
</dbReference>
<keyword evidence="16" id="KW-1185">Reference proteome</keyword>